<proteinExistence type="predicted"/>
<dbReference type="Proteomes" id="UP000887565">
    <property type="component" value="Unplaced"/>
</dbReference>
<dbReference type="WBParaSite" id="nRc.2.0.1.t01807-RA">
    <property type="protein sequence ID" value="nRc.2.0.1.t01807-RA"/>
    <property type="gene ID" value="nRc.2.0.1.g01807"/>
</dbReference>
<evidence type="ECO:0000313" key="1">
    <source>
        <dbReference type="Proteomes" id="UP000887565"/>
    </source>
</evidence>
<organism evidence="1 2">
    <name type="scientific">Romanomermis culicivorax</name>
    <name type="common">Nematode worm</name>
    <dbReference type="NCBI Taxonomy" id="13658"/>
    <lineage>
        <taxon>Eukaryota</taxon>
        <taxon>Metazoa</taxon>
        <taxon>Ecdysozoa</taxon>
        <taxon>Nematoda</taxon>
        <taxon>Enoplea</taxon>
        <taxon>Dorylaimia</taxon>
        <taxon>Mermithida</taxon>
        <taxon>Mermithoidea</taxon>
        <taxon>Mermithidae</taxon>
        <taxon>Romanomermis</taxon>
    </lineage>
</organism>
<sequence>MNGVNRNALILKCCCPRKERSIDMPIYLLNNDIDAQTYFKFQTMKRKLDKNMSRDHLEQEVDVN</sequence>
<keyword evidence="1" id="KW-1185">Reference proteome</keyword>
<accession>A0A915HKE0</accession>
<reference evidence="2" key="1">
    <citation type="submission" date="2022-11" db="UniProtKB">
        <authorList>
            <consortium name="WormBaseParasite"/>
        </authorList>
    </citation>
    <scope>IDENTIFICATION</scope>
</reference>
<evidence type="ECO:0000313" key="2">
    <source>
        <dbReference type="WBParaSite" id="nRc.2.0.1.t01807-RA"/>
    </source>
</evidence>
<protein>
    <submittedName>
        <fullName evidence="2">Uncharacterized protein</fullName>
    </submittedName>
</protein>
<name>A0A915HKE0_ROMCU</name>
<dbReference type="AlphaFoldDB" id="A0A915HKE0"/>